<dbReference type="AlphaFoldDB" id="A0A5C1YLD2"/>
<accession>A0A5C1YLD2</accession>
<name>A0A5C1YLD2_9PROT</name>
<dbReference type="OrthoDB" id="9771846at2"/>
<gene>
    <name evidence="3" type="ORF">FLP30_00275</name>
</gene>
<evidence type="ECO:0000256" key="1">
    <source>
        <dbReference type="ARBA" id="ARBA00022676"/>
    </source>
</evidence>
<protein>
    <submittedName>
        <fullName evidence="3">WecB/TagA/CpsF family glycosyltransferase</fullName>
    </submittedName>
</protein>
<dbReference type="Proteomes" id="UP000324536">
    <property type="component" value="Chromosome"/>
</dbReference>
<dbReference type="PANTHER" id="PTHR34136">
    <property type="match status" value="1"/>
</dbReference>
<reference evidence="3 4" key="1">
    <citation type="submission" date="2019-09" db="EMBL/GenBank/DDBJ databases">
        <title>Genome sequencing of strain KACC 21233.</title>
        <authorList>
            <person name="Heo J."/>
            <person name="Kim S.-J."/>
            <person name="Kim J.-S."/>
            <person name="Hong S.-B."/>
            <person name="Kwon S.-W."/>
        </authorList>
    </citation>
    <scope>NUCLEOTIDE SEQUENCE [LARGE SCALE GENOMIC DNA]</scope>
    <source>
        <strain evidence="3 4">KACC 21233</strain>
    </source>
</reference>
<dbReference type="GO" id="GO:0016758">
    <property type="term" value="F:hexosyltransferase activity"/>
    <property type="evidence" value="ECO:0007669"/>
    <property type="project" value="TreeGrafter"/>
</dbReference>
<dbReference type="EMBL" id="CP043506">
    <property type="protein sequence ID" value="QEO16378.1"/>
    <property type="molecule type" value="Genomic_DNA"/>
</dbReference>
<sequence length="246" mass="27034">MFGLRFSTLTEQGVAERVVTTHRTAAQGVGAVITPNIQHISLMGHNPALLRACQNAALLTCDGFPLYYYARARGLPATGRVTGRGIVAALLAQPQRLARHRLFMVLDSARTVAAAKAWAARNGLSDVLECYVPDYGFETRPADCATLAQCISQHGTTLLFMGVGAPRSEIFLDQYRQDLPPCWALCIGQALLVAFGLLPQPPRLVLACNLEWLWRIAMEPRRLLRRYVVSAAGFAWAVLKDMTRRG</sequence>
<proteinExistence type="predicted"/>
<organism evidence="3 4">
    <name type="scientific">Acetobacter vaccinii</name>
    <dbReference type="NCBI Taxonomy" id="2592655"/>
    <lineage>
        <taxon>Bacteria</taxon>
        <taxon>Pseudomonadati</taxon>
        <taxon>Pseudomonadota</taxon>
        <taxon>Alphaproteobacteria</taxon>
        <taxon>Acetobacterales</taxon>
        <taxon>Acetobacteraceae</taxon>
        <taxon>Acetobacter</taxon>
    </lineage>
</organism>
<keyword evidence="4" id="KW-1185">Reference proteome</keyword>
<dbReference type="CDD" id="cd06533">
    <property type="entry name" value="Glyco_transf_WecG_TagA"/>
    <property type="match status" value="1"/>
</dbReference>
<dbReference type="NCBIfam" id="TIGR00696">
    <property type="entry name" value="wecG_tagA_cpsF"/>
    <property type="match status" value="1"/>
</dbReference>
<evidence type="ECO:0000313" key="3">
    <source>
        <dbReference type="EMBL" id="QEO16378.1"/>
    </source>
</evidence>
<dbReference type="RefSeq" id="WP_149277825.1">
    <property type="nucleotide sequence ID" value="NZ_CP043506.1"/>
</dbReference>
<dbReference type="Pfam" id="PF03808">
    <property type="entry name" value="Glyco_tran_WecG"/>
    <property type="match status" value="1"/>
</dbReference>
<keyword evidence="1" id="KW-0328">Glycosyltransferase</keyword>
<keyword evidence="2 3" id="KW-0808">Transferase</keyword>
<dbReference type="PANTHER" id="PTHR34136:SF1">
    <property type="entry name" value="UDP-N-ACETYL-D-MANNOSAMINURONIC ACID TRANSFERASE"/>
    <property type="match status" value="1"/>
</dbReference>
<evidence type="ECO:0000313" key="4">
    <source>
        <dbReference type="Proteomes" id="UP000324536"/>
    </source>
</evidence>
<evidence type="ECO:0000256" key="2">
    <source>
        <dbReference type="ARBA" id="ARBA00022679"/>
    </source>
</evidence>
<dbReference type="KEGG" id="acek:FLP30_00275"/>
<dbReference type="InterPro" id="IPR004629">
    <property type="entry name" value="WecG_TagA_CpsF"/>
</dbReference>